<accession>A0A1C3JRW7</accession>
<name>A0A1C3JRW7_9GAMM</name>
<dbReference type="NCBIfam" id="NF033832">
    <property type="entry name" value="sce7726_fam"/>
    <property type="match status" value="1"/>
</dbReference>
<dbReference type="RefSeq" id="WP_067035669.1">
    <property type="nucleotide sequence ID" value="NZ_FLRA01000013.1"/>
</dbReference>
<reference evidence="2 3" key="1">
    <citation type="submission" date="2016-06" db="EMBL/GenBank/DDBJ databases">
        <authorList>
            <person name="Rodrigo-Torres L."/>
            <person name="Arahal D.R."/>
        </authorList>
    </citation>
    <scope>NUCLEOTIDE SEQUENCE [LARGE SCALE GENOMIC DNA]</scope>
    <source>
        <strain evidence="2 3">CECT 5116</strain>
    </source>
</reference>
<dbReference type="EMBL" id="FLRA01000013">
    <property type="protein sequence ID" value="SBT17865.1"/>
    <property type="molecule type" value="Genomic_DNA"/>
</dbReference>
<dbReference type="EMBL" id="FLRB01000014">
    <property type="protein sequence ID" value="SBT22049.1"/>
    <property type="molecule type" value="Genomic_DNA"/>
</dbReference>
<reference evidence="1 4" key="2">
    <citation type="submission" date="2016-06" db="EMBL/GenBank/DDBJ databases">
        <authorList>
            <person name="Kjaerup R.B."/>
            <person name="Dalgaard T.S."/>
            <person name="Juul-Madsen H.R."/>
        </authorList>
    </citation>
    <scope>NUCLEOTIDE SEQUENCE [LARGE SCALE GENOMIC DNA]</scope>
    <source>
        <strain evidence="1 4">CECT 5115</strain>
    </source>
</reference>
<keyword evidence="3" id="KW-1185">Reference proteome</keyword>
<evidence type="ECO:0000313" key="2">
    <source>
        <dbReference type="EMBL" id="SBT22049.1"/>
    </source>
</evidence>
<gene>
    <name evidence="1" type="ORF">MGA5115_01981</name>
    <name evidence="2" type="ORF">MGA5116_02660</name>
</gene>
<evidence type="ECO:0000313" key="3">
    <source>
        <dbReference type="Proteomes" id="UP000092840"/>
    </source>
</evidence>
<sequence>MNYRQLAKIFTSSNISKVAAGDLELVRRITSEFPSLKAAQTLHDIFEESYKLLCKHYPNEYVVKNIIANNILLGTHSLNTASMLSELRIGSNKADCVIINGHSTCYEIKTKFDSLKRLPEQLLSYTSSFDKTYLVTHETHLAELLEIHESMPKFGILILNERKQLSRKIEAPLNTNFDTDLMFHTLRKEEYTEIAKLITGSIPSCSPTDLFSQCKEIFCNANNADANEYFKKVLKRYRKNDHNFVTRLPRSMKNLGISYNIHTKEKDSILSYLSRLNNLNKEMCNVLPIHEGQAV</sequence>
<protein>
    <recommendedName>
        <fullName evidence="5">Sce7726 family protein</fullName>
    </recommendedName>
</protein>
<evidence type="ECO:0000313" key="4">
    <source>
        <dbReference type="Proteomes" id="UP000092871"/>
    </source>
</evidence>
<dbReference type="InterPro" id="IPR047729">
    <property type="entry name" value="Sce7726-like"/>
</dbReference>
<proteinExistence type="predicted"/>
<dbReference type="Proteomes" id="UP000092871">
    <property type="component" value="Unassembled WGS sequence"/>
</dbReference>
<dbReference type="Proteomes" id="UP000092840">
    <property type="component" value="Unassembled WGS sequence"/>
</dbReference>
<dbReference type="AlphaFoldDB" id="A0A1C3JRW7"/>
<dbReference type="OrthoDB" id="5020258at2"/>
<evidence type="ECO:0008006" key="5">
    <source>
        <dbReference type="Google" id="ProtNLM"/>
    </source>
</evidence>
<evidence type="ECO:0000313" key="1">
    <source>
        <dbReference type="EMBL" id="SBT17865.1"/>
    </source>
</evidence>
<organism evidence="1 4">
    <name type="scientific">Marinomonas gallaica</name>
    <dbReference type="NCBI Taxonomy" id="1806667"/>
    <lineage>
        <taxon>Bacteria</taxon>
        <taxon>Pseudomonadati</taxon>
        <taxon>Pseudomonadota</taxon>
        <taxon>Gammaproteobacteria</taxon>
        <taxon>Oceanospirillales</taxon>
        <taxon>Oceanospirillaceae</taxon>
        <taxon>Marinomonas</taxon>
    </lineage>
</organism>